<comment type="similarity">
    <text evidence="2">Belongs to the chromate ion transporter (CHR) (TC 2.A.51) family.</text>
</comment>
<dbReference type="GO" id="GO:0005886">
    <property type="term" value="C:plasma membrane"/>
    <property type="evidence" value="ECO:0007669"/>
    <property type="project" value="UniProtKB-SubCell"/>
</dbReference>
<dbReference type="AlphaFoldDB" id="A0A0A1S2K5"/>
<keyword evidence="5 7" id="KW-1133">Transmembrane helix</keyword>
<dbReference type="Proteomes" id="UP000032811">
    <property type="component" value="Chromosome 1"/>
</dbReference>
<dbReference type="GO" id="GO:0015109">
    <property type="term" value="F:chromate transmembrane transporter activity"/>
    <property type="evidence" value="ECO:0007669"/>
    <property type="project" value="InterPro"/>
</dbReference>
<evidence type="ECO:0000256" key="4">
    <source>
        <dbReference type="ARBA" id="ARBA00022692"/>
    </source>
</evidence>
<evidence type="ECO:0000256" key="1">
    <source>
        <dbReference type="ARBA" id="ARBA00004651"/>
    </source>
</evidence>
<name>A0A0A1S2K5_PARSO</name>
<dbReference type="EMBL" id="LN679998">
    <property type="protein sequence ID" value="CEJ72319.1"/>
    <property type="molecule type" value="Genomic_DNA"/>
</dbReference>
<feature type="transmembrane region" description="Helical" evidence="7">
    <location>
        <begin position="111"/>
        <end position="128"/>
    </location>
</feature>
<feature type="transmembrane region" description="Helical" evidence="7">
    <location>
        <begin position="159"/>
        <end position="175"/>
    </location>
</feature>
<dbReference type="Proteomes" id="UP000049127">
    <property type="component" value="Unassembled WGS sequence"/>
</dbReference>
<evidence type="ECO:0000256" key="2">
    <source>
        <dbReference type="ARBA" id="ARBA00005262"/>
    </source>
</evidence>
<protein>
    <submittedName>
        <fullName evidence="9">Chromate transport protein ChrA</fullName>
    </submittedName>
</protein>
<evidence type="ECO:0000313" key="8">
    <source>
        <dbReference type="EMBL" id="CEJ72319.1"/>
    </source>
</evidence>
<evidence type="ECO:0000256" key="6">
    <source>
        <dbReference type="ARBA" id="ARBA00023136"/>
    </source>
</evidence>
<keyword evidence="4 7" id="KW-0812">Transmembrane</keyword>
<accession>A0A0A1S2K5</accession>
<evidence type="ECO:0000256" key="7">
    <source>
        <dbReference type="SAM" id="Phobius"/>
    </source>
</evidence>
<reference evidence="11" key="2">
    <citation type="submission" date="2015-01" db="EMBL/GenBank/DDBJ databases">
        <authorList>
            <person name="Aslett M.A."/>
            <person name="De Silva N."/>
        </authorList>
    </citation>
    <scope>NUCLEOTIDE SEQUENCE [LARGE SCALE GENOMIC DNA]</scope>
    <source>
        <strain evidence="8 10">ATCC9714</strain>
        <strain evidence="11">R28058</strain>
    </source>
</reference>
<dbReference type="EMBL" id="CEKZ01000022">
    <property type="protein sequence ID" value="CEQ05000.1"/>
    <property type="molecule type" value="Genomic_DNA"/>
</dbReference>
<organism evidence="9 11">
    <name type="scientific">Paraclostridium sordellii</name>
    <name type="common">Clostridium sordellii</name>
    <dbReference type="NCBI Taxonomy" id="1505"/>
    <lineage>
        <taxon>Bacteria</taxon>
        <taxon>Bacillati</taxon>
        <taxon>Bacillota</taxon>
        <taxon>Clostridia</taxon>
        <taxon>Peptostreptococcales</taxon>
        <taxon>Peptostreptococcaceae</taxon>
        <taxon>Paraclostridium</taxon>
    </lineage>
</organism>
<gene>
    <name evidence="9" type="primary">chrA'</name>
    <name evidence="8" type="ORF">ATCC9714_02071</name>
    <name evidence="9" type="ORF">R28058_27171</name>
</gene>
<dbReference type="PANTHER" id="PTHR43663:SF1">
    <property type="entry name" value="CHROMATE TRANSPORTER"/>
    <property type="match status" value="1"/>
</dbReference>
<keyword evidence="6 7" id="KW-0472">Membrane</keyword>
<evidence type="ECO:0000313" key="11">
    <source>
        <dbReference type="Proteomes" id="UP000049127"/>
    </source>
</evidence>
<dbReference type="GeneID" id="97536083"/>
<dbReference type="Pfam" id="PF02417">
    <property type="entry name" value="Chromate_transp"/>
    <property type="match status" value="1"/>
</dbReference>
<feature type="transmembrane region" description="Helical" evidence="7">
    <location>
        <begin position="74"/>
        <end position="99"/>
    </location>
</feature>
<feature type="transmembrane region" description="Helical" evidence="7">
    <location>
        <begin position="134"/>
        <end position="152"/>
    </location>
</feature>
<dbReference type="OrthoDB" id="9788907at2"/>
<dbReference type="InterPro" id="IPR052518">
    <property type="entry name" value="CHR_Transporter"/>
</dbReference>
<dbReference type="PANTHER" id="PTHR43663">
    <property type="entry name" value="CHROMATE TRANSPORT PROTEIN-RELATED"/>
    <property type="match status" value="1"/>
</dbReference>
<comment type="subcellular location">
    <subcellularLocation>
        <location evidence="1">Cell membrane</location>
        <topology evidence="1">Multi-pass membrane protein</topology>
    </subcellularLocation>
</comment>
<sequence>MSKVLMLFLTFFKIGSFSFGGGYAMLPFIQQEFIDKFKFITNQEFLDLLALSQSTPGPIAINSATFIGYKVSGFWGSLASSIGVVIFSVLGLTIIAKLFDKFKENEKVSRVLSVLQPITLGFILAAVYSSALDIHWGLYEIIAFSSAFYLLYTKKIGSISAVFIYGCIGLILSFLH</sequence>
<evidence type="ECO:0000256" key="3">
    <source>
        <dbReference type="ARBA" id="ARBA00022475"/>
    </source>
</evidence>
<evidence type="ECO:0000313" key="10">
    <source>
        <dbReference type="Proteomes" id="UP000032811"/>
    </source>
</evidence>
<proteinExistence type="inferred from homology"/>
<dbReference type="KEGG" id="psor:RSJ16_01765"/>
<keyword evidence="10" id="KW-1185">Reference proteome</keyword>
<reference evidence="9" key="1">
    <citation type="submission" date="2015-01" db="EMBL/GenBank/DDBJ databases">
        <authorList>
            <person name="Aslett A.Martin."/>
            <person name="De Silva Nishadi"/>
        </authorList>
    </citation>
    <scope>NUCLEOTIDE SEQUENCE [LARGE SCALE GENOMIC DNA]</scope>
    <source>
        <strain evidence="9">R28058</strain>
    </source>
</reference>
<dbReference type="InterPro" id="IPR003370">
    <property type="entry name" value="Chromate_transpt"/>
</dbReference>
<dbReference type="RefSeq" id="WP_055332655.1">
    <property type="nucleotide sequence ID" value="NZ_CDLJ01000020.1"/>
</dbReference>
<evidence type="ECO:0000256" key="5">
    <source>
        <dbReference type="ARBA" id="ARBA00022989"/>
    </source>
</evidence>
<keyword evidence="3" id="KW-1003">Cell membrane</keyword>
<evidence type="ECO:0000313" key="9">
    <source>
        <dbReference type="EMBL" id="CEQ05000.1"/>
    </source>
</evidence>